<organism evidence="1 2">
    <name type="scientific">Arctium lappa</name>
    <name type="common">Greater burdock</name>
    <name type="synonym">Lappa major</name>
    <dbReference type="NCBI Taxonomy" id="4217"/>
    <lineage>
        <taxon>Eukaryota</taxon>
        <taxon>Viridiplantae</taxon>
        <taxon>Streptophyta</taxon>
        <taxon>Embryophyta</taxon>
        <taxon>Tracheophyta</taxon>
        <taxon>Spermatophyta</taxon>
        <taxon>Magnoliopsida</taxon>
        <taxon>eudicotyledons</taxon>
        <taxon>Gunneridae</taxon>
        <taxon>Pentapetalae</taxon>
        <taxon>asterids</taxon>
        <taxon>campanulids</taxon>
        <taxon>Asterales</taxon>
        <taxon>Asteraceae</taxon>
        <taxon>Carduoideae</taxon>
        <taxon>Cardueae</taxon>
        <taxon>Arctiinae</taxon>
        <taxon>Arctium</taxon>
    </lineage>
</organism>
<keyword evidence="2" id="KW-1185">Reference proteome</keyword>
<sequence length="78" mass="9074">MYENRCYIRMPCELFPYTDVFIDVSIDQFIILRGIWSTIFVPLLIFVFETAILGPCGLFFVVVLVVFDKSMENSKIPV</sequence>
<gene>
    <name evidence="1" type="ORF">L6452_18173</name>
</gene>
<dbReference type="Proteomes" id="UP001055879">
    <property type="component" value="Linkage Group LG05"/>
</dbReference>
<comment type="caution">
    <text evidence="1">The sequence shown here is derived from an EMBL/GenBank/DDBJ whole genome shotgun (WGS) entry which is preliminary data.</text>
</comment>
<reference evidence="2" key="1">
    <citation type="journal article" date="2022" name="Mol. Ecol. Resour.">
        <title>The genomes of chicory, endive, great burdock and yacon provide insights into Asteraceae palaeo-polyploidization history and plant inulin production.</title>
        <authorList>
            <person name="Fan W."/>
            <person name="Wang S."/>
            <person name="Wang H."/>
            <person name="Wang A."/>
            <person name="Jiang F."/>
            <person name="Liu H."/>
            <person name="Zhao H."/>
            <person name="Xu D."/>
            <person name="Zhang Y."/>
        </authorList>
    </citation>
    <scope>NUCLEOTIDE SEQUENCE [LARGE SCALE GENOMIC DNA]</scope>
    <source>
        <strain evidence="2">cv. Niubang</strain>
    </source>
</reference>
<accession>A0ACB9C5S4</accession>
<evidence type="ECO:0000313" key="2">
    <source>
        <dbReference type="Proteomes" id="UP001055879"/>
    </source>
</evidence>
<reference evidence="1 2" key="2">
    <citation type="journal article" date="2022" name="Mol. Ecol. Resour.">
        <title>The genomes of chicory, endive, great burdock and yacon provide insights into Asteraceae paleo-polyploidization history and plant inulin production.</title>
        <authorList>
            <person name="Fan W."/>
            <person name="Wang S."/>
            <person name="Wang H."/>
            <person name="Wang A."/>
            <person name="Jiang F."/>
            <person name="Liu H."/>
            <person name="Zhao H."/>
            <person name="Xu D."/>
            <person name="Zhang Y."/>
        </authorList>
    </citation>
    <scope>NUCLEOTIDE SEQUENCE [LARGE SCALE GENOMIC DNA]</scope>
    <source>
        <strain evidence="2">cv. Niubang</strain>
    </source>
</reference>
<proteinExistence type="predicted"/>
<name>A0ACB9C5S4_ARCLA</name>
<dbReference type="EMBL" id="CM042051">
    <property type="protein sequence ID" value="KAI3729513.1"/>
    <property type="molecule type" value="Genomic_DNA"/>
</dbReference>
<protein>
    <submittedName>
        <fullName evidence="1">Uncharacterized protein</fullName>
    </submittedName>
</protein>
<evidence type="ECO:0000313" key="1">
    <source>
        <dbReference type="EMBL" id="KAI3729513.1"/>
    </source>
</evidence>